<dbReference type="GO" id="GO:0005840">
    <property type="term" value="C:ribosome"/>
    <property type="evidence" value="ECO:0007669"/>
    <property type="project" value="UniProtKB-KW"/>
</dbReference>
<keyword evidence="3" id="KW-1017">Isopeptide bond</keyword>
<evidence type="ECO:0000256" key="6">
    <source>
        <dbReference type="ARBA" id="ARBA00035124"/>
    </source>
</evidence>
<evidence type="ECO:0000256" key="4">
    <source>
        <dbReference type="ARBA" id="ARBA00022980"/>
    </source>
</evidence>
<dbReference type="CDD" id="cd17039">
    <property type="entry name" value="Ubl_ubiquitin_like"/>
    <property type="match status" value="1"/>
</dbReference>
<organism evidence="9 10">
    <name type="scientific">Mesorhabditis belari</name>
    <dbReference type="NCBI Taxonomy" id="2138241"/>
    <lineage>
        <taxon>Eukaryota</taxon>
        <taxon>Metazoa</taxon>
        <taxon>Ecdysozoa</taxon>
        <taxon>Nematoda</taxon>
        <taxon>Chromadorea</taxon>
        <taxon>Rhabditida</taxon>
        <taxon>Rhabditina</taxon>
        <taxon>Rhabditomorpha</taxon>
        <taxon>Rhabditoidea</taxon>
        <taxon>Rhabditidae</taxon>
        <taxon>Mesorhabditinae</taxon>
        <taxon>Mesorhabditis</taxon>
    </lineage>
</organism>
<dbReference type="Pfam" id="PF01020">
    <property type="entry name" value="Ribosomal_L40e"/>
    <property type="match status" value="1"/>
</dbReference>
<dbReference type="InterPro" id="IPR001975">
    <property type="entry name" value="Ribosomal_eL40_dom"/>
</dbReference>
<protein>
    <recommendedName>
        <fullName evidence="7">Ubiquitin-ribosomal protein eL40 fusion protein</fullName>
    </recommendedName>
</protein>
<dbReference type="WBParaSite" id="MBELARI_LOCUS734">
    <property type="protein sequence ID" value="MBELARI_LOCUS734"/>
    <property type="gene ID" value="MBELARI_LOCUS734"/>
</dbReference>
<reference evidence="10" key="1">
    <citation type="submission" date="2024-02" db="UniProtKB">
        <authorList>
            <consortium name="WormBaseParasite"/>
        </authorList>
    </citation>
    <scope>IDENTIFICATION</scope>
</reference>
<dbReference type="PROSITE" id="PS50053">
    <property type="entry name" value="UBIQUITIN_2"/>
    <property type="match status" value="1"/>
</dbReference>
<dbReference type="GO" id="GO:1990904">
    <property type="term" value="C:ribonucleoprotein complex"/>
    <property type="evidence" value="ECO:0007669"/>
    <property type="project" value="UniProtKB-KW"/>
</dbReference>
<sequence length="133" mass="15289">MQLFVKTHDGTQSLCFESTQMQIGELKEEIASRLSIQSQYFYLTHQGRCLNELSTAEESGLHNGSSIHLIPRLPGGGNREWMSMKDKELAFKHNVDKMVCRRCYARLPPKATQCRKKDCRSTDIRKKSNNPNK</sequence>
<dbReference type="InterPro" id="IPR038587">
    <property type="entry name" value="Ribosomal_eL40_sf"/>
</dbReference>
<keyword evidence="4" id="KW-0689">Ribosomal protein</keyword>
<dbReference type="Proteomes" id="UP000887575">
    <property type="component" value="Unassembled WGS sequence"/>
</dbReference>
<dbReference type="InterPro" id="IPR000626">
    <property type="entry name" value="Ubiquitin-like_dom"/>
</dbReference>
<keyword evidence="5" id="KW-0687">Ribonucleoprotein</keyword>
<evidence type="ECO:0000256" key="7">
    <source>
        <dbReference type="ARBA" id="ARBA00035298"/>
    </source>
</evidence>
<proteinExistence type="inferred from homology"/>
<dbReference type="SMART" id="SM01377">
    <property type="entry name" value="Ribosomal_L40e"/>
    <property type="match status" value="1"/>
</dbReference>
<dbReference type="SMART" id="SM00213">
    <property type="entry name" value="UBQ"/>
    <property type="match status" value="1"/>
</dbReference>
<comment type="subunit">
    <text evidence="6">Part of the 60S ribosomal subunit.</text>
</comment>
<evidence type="ECO:0000313" key="9">
    <source>
        <dbReference type="Proteomes" id="UP000887575"/>
    </source>
</evidence>
<dbReference type="Pfam" id="PF00240">
    <property type="entry name" value="ubiquitin"/>
    <property type="match status" value="1"/>
</dbReference>
<comment type="function">
    <text evidence="1">Component of the 60S subunit of the ribosome.</text>
</comment>
<dbReference type="SUPFAM" id="SSF57829">
    <property type="entry name" value="Zn-binding ribosomal proteins"/>
    <property type="match status" value="1"/>
</dbReference>
<evidence type="ECO:0000256" key="2">
    <source>
        <dbReference type="ARBA" id="ARBA00008373"/>
    </source>
</evidence>
<evidence type="ECO:0000313" key="10">
    <source>
        <dbReference type="WBParaSite" id="MBELARI_LOCUS734"/>
    </source>
</evidence>
<evidence type="ECO:0000259" key="8">
    <source>
        <dbReference type="PROSITE" id="PS50053"/>
    </source>
</evidence>
<evidence type="ECO:0000256" key="3">
    <source>
        <dbReference type="ARBA" id="ARBA00022499"/>
    </source>
</evidence>
<dbReference type="Gene3D" id="4.10.1060.50">
    <property type="match status" value="1"/>
</dbReference>
<dbReference type="SUPFAM" id="SSF54236">
    <property type="entry name" value="Ubiquitin-like"/>
    <property type="match status" value="1"/>
</dbReference>
<dbReference type="GO" id="GO:0003735">
    <property type="term" value="F:structural constituent of ribosome"/>
    <property type="evidence" value="ECO:0007669"/>
    <property type="project" value="InterPro"/>
</dbReference>
<feature type="domain" description="Ubiquitin-like" evidence="8">
    <location>
        <begin position="1"/>
        <end position="76"/>
    </location>
</feature>
<name>A0AAF3FK39_9BILA</name>
<dbReference type="GO" id="GO:0006412">
    <property type="term" value="P:translation"/>
    <property type="evidence" value="ECO:0007669"/>
    <property type="project" value="InterPro"/>
</dbReference>
<dbReference type="InterPro" id="IPR011332">
    <property type="entry name" value="Ribosomal_zn-bd"/>
</dbReference>
<evidence type="ECO:0000256" key="5">
    <source>
        <dbReference type="ARBA" id="ARBA00023274"/>
    </source>
</evidence>
<evidence type="ECO:0000256" key="1">
    <source>
        <dbReference type="ARBA" id="ARBA00002241"/>
    </source>
</evidence>
<accession>A0AAF3FK39</accession>
<dbReference type="AlphaFoldDB" id="A0AAF3FK39"/>
<dbReference type="InterPro" id="IPR029071">
    <property type="entry name" value="Ubiquitin-like_domsf"/>
</dbReference>
<keyword evidence="9" id="KW-1185">Reference proteome</keyword>
<comment type="similarity">
    <text evidence="2">In the N-terminal section; belongs to the ubiquitin family.</text>
</comment>
<dbReference type="Gene3D" id="3.10.20.90">
    <property type="entry name" value="Phosphatidylinositol 3-kinase Catalytic Subunit, Chain A, domain 1"/>
    <property type="match status" value="1"/>
</dbReference>